<dbReference type="OMA" id="EKDACPR"/>
<protein>
    <submittedName>
        <fullName evidence="1">Uncharacterized protein</fullName>
    </submittedName>
</protein>
<dbReference type="STRING" id="7375.A0A0L0CNT6"/>
<evidence type="ECO:0000313" key="2">
    <source>
        <dbReference type="Proteomes" id="UP000037069"/>
    </source>
</evidence>
<name>A0A0L0CNT6_LUCCU</name>
<sequence length="383" mass="44174">MSSELEFKLEDLAKIALGAPQLTNVNIAILHSLIDILLKKLNCQNEKVSLNAYDSKHLENILKTAKLSPLVFSDENVEIIAPKLERLEKLQEHVKILDEKLNKHLEELQQNGNNNDTVFSLENWSSYGCEDLCTTCDPENEMACKLLKNTDFLKKLLRRISSPMVDRLFLLEEKIEKLSKEFTDFIKRTEEEYLKIKLLEKCILEIESLRQKVDENQTQFFYTMEEIQDMLDTKLDKIHMPALKKYILDNFQRIDRCVKTMQDKRQCNRAAGIIMEGLRCMSCGETKVCSEVGVHSTSMLPDMGVKSPKVIRKYCRVLHNTADDWKGVKKPRVKTLNLSDVVKVKSEYIVNVIHDDSAIPKCRKPGEDFDLIEGSDGKLYRKG</sequence>
<dbReference type="EMBL" id="JRES01000234">
    <property type="protein sequence ID" value="KNC33119.1"/>
    <property type="molecule type" value="Genomic_DNA"/>
</dbReference>
<evidence type="ECO:0000313" key="1">
    <source>
        <dbReference type="EMBL" id="KNC33119.1"/>
    </source>
</evidence>
<organism evidence="1 2">
    <name type="scientific">Lucilia cuprina</name>
    <name type="common">Green bottle fly</name>
    <name type="synonym">Australian sheep blowfly</name>
    <dbReference type="NCBI Taxonomy" id="7375"/>
    <lineage>
        <taxon>Eukaryota</taxon>
        <taxon>Metazoa</taxon>
        <taxon>Ecdysozoa</taxon>
        <taxon>Arthropoda</taxon>
        <taxon>Hexapoda</taxon>
        <taxon>Insecta</taxon>
        <taxon>Pterygota</taxon>
        <taxon>Neoptera</taxon>
        <taxon>Endopterygota</taxon>
        <taxon>Diptera</taxon>
        <taxon>Brachycera</taxon>
        <taxon>Muscomorpha</taxon>
        <taxon>Oestroidea</taxon>
        <taxon>Calliphoridae</taxon>
        <taxon>Luciliinae</taxon>
        <taxon>Lucilia</taxon>
    </lineage>
</organism>
<reference evidence="1 2" key="1">
    <citation type="journal article" date="2015" name="Nat. Commun.">
        <title>Lucilia cuprina genome unlocks parasitic fly biology to underpin future interventions.</title>
        <authorList>
            <person name="Anstead C.A."/>
            <person name="Korhonen P.K."/>
            <person name="Young N.D."/>
            <person name="Hall R.S."/>
            <person name="Jex A.R."/>
            <person name="Murali S.C."/>
            <person name="Hughes D.S."/>
            <person name="Lee S.F."/>
            <person name="Perry T."/>
            <person name="Stroehlein A.J."/>
            <person name="Ansell B.R."/>
            <person name="Breugelmans B."/>
            <person name="Hofmann A."/>
            <person name="Qu J."/>
            <person name="Dugan S."/>
            <person name="Lee S.L."/>
            <person name="Chao H."/>
            <person name="Dinh H."/>
            <person name="Han Y."/>
            <person name="Doddapaneni H.V."/>
            <person name="Worley K.C."/>
            <person name="Muzny D.M."/>
            <person name="Ioannidis P."/>
            <person name="Waterhouse R.M."/>
            <person name="Zdobnov E.M."/>
            <person name="James P.J."/>
            <person name="Bagnall N.H."/>
            <person name="Kotze A.C."/>
            <person name="Gibbs R.A."/>
            <person name="Richards S."/>
            <person name="Batterham P."/>
            <person name="Gasser R.B."/>
        </authorList>
    </citation>
    <scope>NUCLEOTIDE SEQUENCE [LARGE SCALE GENOMIC DNA]</scope>
    <source>
        <strain evidence="1 2">LS</strain>
        <tissue evidence="1">Full body</tissue>
    </source>
</reference>
<proteinExistence type="predicted"/>
<keyword evidence="2" id="KW-1185">Reference proteome</keyword>
<dbReference type="OrthoDB" id="5981048at2759"/>
<accession>A0A0L0CNT6</accession>
<comment type="caution">
    <text evidence="1">The sequence shown here is derived from an EMBL/GenBank/DDBJ whole genome shotgun (WGS) entry which is preliminary data.</text>
</comment>
<dbReference type="Proteomes" id="UP000037069">
    <property type="component" value="Unassembled WGS sequence"/>
</dbReference>
<gene>
    <name evidence="1" type="ORF">FF38_04711</name>
</gene>
<dbReference type="AlphaFoldDB" id="A0A0L0CNT6"/>